<feature type="compositionally biased region" description="Low complexity" evidence="1">
    <location>
        <begin position="776"/>
        <end position="786"/>
    </location>
</feature>
<feature type="compositionally biased region" description="Gly residues" evidence="1">
    <location>
        <begin position="403"/>
        <end position="443"/>
    </location>
</feature>
<name>W7B0B9_PLAVN</name>
<keyword evidence="2" id="KW-1133">Transmembrane helix</keyword>
<accession>W7B0B9</accession>
<feature type="compositionally biased region" description="Low complexity" evidence="1">
    <location>
        <begin position="498"/>
        <end position="530"/>
    </location>
</feature>
<keyword evidence="2" id="KW-0812">Transmembrane</keyword>
<feature type="region of interest" description="Disordered" evidence="1">
    <location>
        <begin position="270"/>
        <end position="651"/>
    </location>
</feature>
<feature type="compositionally biased region" description="Gly residues" evidence="1">
    <location>
        <begin position="346"/>
        <end position="396"/>
    </location>
</feature>
<feature type="compositionally biased region" description="Polar residues" evidence="1">
    <location>
        <begin position="457"/>
        <end position="495"/>
    </location>
</feature>
<feature type="region of interest" description="Disordered" evidence="1">
    <location>
        <begin position="710"/>
        <end position="802"/>
    </location>
</feature>
<feature type="compositionally biased region" description="Low complexity" evidence="1">
    <location>
        <begin position="620"/>
        <end position="651"/>
    </location>
</feature>
<evidence type="ECO:0000256" key="2">
    <source>
        <dbReference type="SAM" id="Phobius"/>
    </source>
</evidence>
<feature type="compositionally biased region" description="Pro residues" evidence="1">
    <location>
        <begin position="314"/>
        <end position="326"/>
    </location>
</feature>
<feature type="transmembrane region" description="Helical" evidence="2">
    <location>
        <begin position="941"/>
        <end position="961"/>
    </location>
</feature>
<dbReference type="Proteomes" id="UP000030659">
    <property type="component" value="Unassembled WGS sequence"/>
</dbReference>
<feature type="compositionally biased region" description="Polar residues" evidence="1">
    <location>
        <begin position="272"/>
        <end position="304"/>
    </location>
</feature>
<protein>
    <recommendedName>
        <fullName evidence="5">PIR protein CIR protein</fullName>
    </recommendedName>
</protein>
<feature type="compositionally biased region" description="Pro residues" evidence="1">
    <location>
        <begin position="558"/>
        <end position="570"/>
    </location>
</feature>
<keyword evidence="2" id="KW-0472">Membrane</keyword>
<dbReference type="Pfam" id="PF06022">
    <property type="entry name" value="Cir_Bir_Yir"/>
    <property type="match status" value="1"/>
</dbReference>
<gene>
    <name evidence="3" type="ORF">YYG_03839</name>
</gene>
<evidence type="ECO:0008006" key="5">
    <source>
        <dbReference type="Google" id="ProtNLM"/>
    </source>
</evidence>
<proteinExistence type="predicted"/>
<evidence type="ECO:0000313" key="3">
    <source>
        <dbReference type="EMBL" id="EUD71206.1"/>
    </source>
</evidence>
<sequence length="969" mass="103215">MDDKVCDFLLEVDEYFNKGIVDERKFNNFTKFHSYCPYENNSNEPKCTTNNDRISALGAYLHNKINEIDENYKKKKGISRHIEVFMMWLGEKLFRIDKDYKATLEESYEKNLEKSMGNLNYWKAIDSKKIYKKATIKKMSEYYSLLNYICKLITEYNKNEQNPSRKTIGNYASQCDNFYKTIHNSINGCKPYIQLLDDLKMIYEIFRLQRVDIQSKLNDRDKKLLLNRVKSLTTFKKENRYFMTVNAILSFDDKECVEVKSNDEKIGEQIALQKSKTPTRGAQTRVSGNAQRGNIGSRKPGSSQPKRPPAKQIPSPPPAKPTPPLAPSQKDNKLKTSQTGQTHQNGLGGTANGAGDGKGDPGGGKGGSGGGKGGSGGGAGGGKGDAGSGVNGGGSVQGDQGKSSGGTGSGPGGQGKLSGGAGSGPGGQGKLSGGAGSGPGSGPGSHVDKGSQGGSGNQVNTDSQTKLSGNLPQGNPVPTQPASVPSGAGTLQSAGTIPPTSAPTSSSQTVQSPTGSQSPSVSQSSSVSQSPPVPPPSAPSTPQSSTPKVPTSQDPAALPQPQPQPQPQPDQKPQVQQQDPPPVPPPQTGGSSSPNEPKDSDNTKGNKNGASDNTGGTGSGSKDPGGKSSDPASNTSGGSFNLGSSLFGSLFNGVDKFNKASKFFKENHQKFKDAKDKISDAYNNTVDNLKSVYHASSDYFNSVISNISNQLTQVDPPKSDGNPSGSGNPSGGGNSHNQLQPPQPPSTTDPTDPSNPPTPPTPTKDPAPTTPPTTPINPTSQKQSSPQPQPITPQPPQADPFTHKTAGKAIAQLVKSISSNPNLKKTWNIFPTTWNGSVDCKPKIKFINTTLVCCTSEQCSLTGILITLVLIPIILSIAYKYLSFGSSKKSEKKNMKRVINFHDGNRKTKIIISSNNRNKNLKPVINLVGGKKDSLINIYKIIQADPMPFINLFFLLIFFVYKRKRDTIE</sequence>
<dbReference type="InterPro" id="IPR006477">
    <property type="entry name" value="Yir_bir_cir"/>
</dbReference>
<feature type="compositionally biased region" description="Pro residues" evidence="1">
    <location>
        <begin position="787"/>
        <end position="798"/>
    </location>
</feature>
<dbReference type="AlphaFoldDB" id="W7B0B9"/>
<organism evidence="3 4">
    <name type="scientific">Plasmodium vinckei petteri</name>
    <dbReference type="NCBI Taxonomy" id="138298"/>
    <lineage>
        <taxon>Eukaryota</taxon>
        <taxon>Sar</taxon>
        <taxon>Alveolata</taxon>
        <taxon>Apicomplexa</taxon>
        <taxon>Aconoidasida</taxon>
        <taxon>Haemosporida</taxon>
        <taxon>Plasmodiidae</taxon>
        <taxon>Plasmodium</taxon>
        <taxon>Plasmodium (Vinckeia)</taxon>
    </lineage>
</organism>
<dbReference type="EMBL" id="KI965402">
    <property type="protein sequence ID" value="EUD71206.1"/>
    <property type="molecule type" value="Genomic_DNA"/>
</dbReference>
<evidence type="ECO:0000256" key="1">
    <source>
        <dbReference type="SAM" id="MobiDB-lite"/>
    </source>
</evidence>
<evidence type="ECO:0000313" key="4">
    <source>
        <dbReference type="Proteomes" id="UP000030659"/>
    </source>
</evidence>
<feature type="compositionally biased region" description="Polar residues" evidence="1">
    <location>
        <begin position="335"/>
        <end position="344"/>
    </location>
</feature>
<feature type="compositionally biased region" description="Pro residues" evidence="1">
    <location>
        <begin position="741"/>
        <end position="775"/>
    </location>
</feature>
<reference evidence="3 4" key="1">
    <citation type="submission" date="2013-02" db="EMBL/GenBank/DDBJ databases">
        <title>The Genome Sequence of Plasmodium vinckei petteri CR.</title>
        <authorList>
            <consortium name="The Broad Institute Genome Sequencing Platform"/>
            <consortium name="The Broad Institute Genome Sequencing Center for Infectious Disease"/>
            <person name="Neafsey D."/>
            <person name="Cheeseman I."/>
            <person name="Volkman S."/>
            <person name="Adams J."/>
            <person name="Walker B."/>
            <person name="Young S.K."/>
            <person name="Zeng Q."/>
            <person name="Gargeya S."/>
            <person name="Fitzgerald M."/>
            <person name="Haas B."/>
            <person name="Abouelleil A."/>
            <person name="Alvarado L."/>
            <person name="Arachchi H.M."/>
            <person name="Berlin A.M."/>
            <person name="Chapman S.B."/>
            <person name="Dewar J."/>
            <person name="Goldberg J."/>
            <person name="Griggs A."/>
            <person name="Gujja S."/>
            <person name="Hansen M."/>
            <person name="Howarth C."/>
            <person name="Imamovic A."/>
            <person name="Larimer J."/>
            <person name="McCowan C."/>
            <person name="Murphy C."/>
            <person name="Neiman D."/>
            <person name="Pearson M."/>
            <person name="Priest M."/>
            <person name="Roberts A."/>
            <person name="Saif S."/>
            <person name="Shea T."/>
            <person name="Sisk P."/>
            <person name="Sykes S."/>
            <person name="Wortman J."/>
            <person name="Nusbaum C."/>
            <person name="Birren B."/>
        </authorList>
    </citation>
    <scope>NUCLEOTIDE SEQUENCE [LARGE SCALE GENOMIC DNA]</scope>
    <source>
        <strain evidence="3 4">CR</strain>
    </source>
</reference>